<feature type="transmembrane region" description="Helical" evidence="4">
    <location>
        <begin position="995"/>
        <end position="1011"/>
    </location>
</feature>
<comment type="caution">
    <text evidence="3">Lacks conserved residue(s) required for the propagation of feature annotation.</text>
</comment>
<feature type="domain" description="EGF-like" evidence="5">
    <location>
        <begin position="900"/>
        <end position="935"/>
    </location>
</feature>
<name>A0A7S3K479_9STRA</name>
<dbReference type="EMBL" id="HBIJ01022678">
    <property type="protein sequence ID" value="CAE0374027.1"/>
    <property type="molecule type" value="Transcribed_RNA"/>
</dbReference>
<keyword evidence="4" id="KW-0812">Transmembrane</keyword>
<dbReference type="InterPro" id="IPR015915">
    <property type="entry name" value="Kelch-typ_b-propeller"/>
</dbReference>
<dbReference type="PANTHER" id="PTHR46093">
    <property type="entry name" value="ACYL-COA-BINDING DOMAIN-CONTAINING PROTEIN 5"/>
    <property type="match status" value="1"/>
</dbReference>
<sequence length="1042" mass="118802">MILIRVGSRSLLYIIVFIKRGSVEGWQRWNYMANATVEWQKLYGLKKGPGARRGHAMTLFGSKIILFAGRSNEILKSHVPRSYQVRSVNGSMKFMTYDDAPVDESICASRSEMKNQTNETVGCSNTIPVGLYFNDVWEYELNCTRYGDEACIKNGWIVRNPGAFRGGCRVVMGRELCTHPYERWHSGVAMFNDSTMLIYGGFSQRCEDYCDDLWSFDLRDNTWMEIYPISKSGENNDRGGPGKRWKFSLVGDGESLYIFGGFRLWHGYADDNSLKNRWSSNALMPKGGYMNDFWKYKKRLLDPFEPVPTISNDIGNWTKLQPQTICSIISGDTWAERDATHCSADWPSERAGHVAALDTYSQGIWLFGGYRTYFPYIATDGPGVDIGVVAATSGGSGFTPYPDYGYFLNDLWFYNLTSGFWTQVFDGGSSQENSQGSNYPVPRSDLSMILSGHILIFFGGFNASHHFDDTWYFNVTSKYWLKKNVAIYPLWPWNCTDDLNTLDSTCFLLDWPKPIKPHCNALENEGCPNFDWYEPDPNNTEVLADGTYFALPFYGIIDKSEPIPTLPATGYPIVPYAATGPLQYVSGPTWWNETWLHQHKYVDGDLFTFFVDSSFSNQNNQTIFSGTYYIRCTSVKGEPTRFSIIDGLYGRSSSPVLIPQPRRRAPGWDGCRDKCFGIATNELSFTTTTTAFNNHDDDKLQNTENQILFKQELSCPDSAILYEEEGLQYFHPNQRSAHAIVYAENLGQQSHEPGEIYIFGGLGYISEVIQATDLTQPVQVLDDMWRLGIHDCPNNCSMQGDCYYGYCRCYHGYYGSDCSNISCPGDFCYYDENTNEQKCQHCCQAAFNHSDDDVYILDIPKLPCSFSTQRLDGSFGESNGICDGFGTCQCSPPYIGDDCSIKDCPQNCSHRGYCSIEFPVSRCLCHPGYYGDYCQYIHCLNNCSYPNGHCNHTTGLCTCEMMYSPYNNSREYHAWEGDDCSFLWAYCGSCQLKRPSFFIFLFLFLFFLFSFRPPSHFHHHKGNEVILYSIGREKERQQRQRR</sequence>
<dbReference type="Gene3D" id="2.120.10.80">
    <property type="entry name" value="Kelch-type beta propeller"/>
    <property type="match status" value="2"/>
</dbReference>
<keyword evidence="3" id="KW-1015">Disulfide bond</keyword>
<keyword evidence="1" id="KW-0880">Kelch repeat</keyword>
<evidence type="ECO:0000313" key="6">
    <source>
        <dbReference type="EMBL" id="CAE0374027.1"/>
    </source>
</evidence>
<evidence type="ECO:0000256" key="1">
    <source>
        <dbReference type="ARBA" id="ARBA00022441"/>
    </source>
</evidence>
<dbReference type="PROSITE" id="PS50026">
    <property type="entry name" value="EGF_3"/>
    <property type="match status" value="1"/>
</dbReference>
<accession>A0A7S3K479</accession>
<keyword evidence="4" id="KW-1133">Transmembrane helix</keyword>
<proteinExistence type="predicted"/>
<feature type="disulfide bond" evidence="3">
    <location>
        <begin position="925"/>
        <end position="934"/>
    </location>
</feature>
<dbReference type="Gene3D" id="2.60.120.260">
    <property type="entry name" value="Galactose-binding domain-like"/>
    <property type="match status" value="1"/>
</dbReference>
<evidence type="ECO:0000259" key="5">
    <source>
        <dbReference type="PROSITE" id="PS50026"/>
    </source>
</evidence>
<evidence type="ECO:0000256" key="3">
    <source>
        <dbReference type="PROSITE-ProRule" id="PRU00076"/>
    </source>
</evidence>
<evidence type="ECO:0000256" key="2">
    <source>
        <dbReference type="ARBA" id="ARBA00022737"/>
    </source>
</evidence>
<evidence type="ECO:0000256" key="4">
    <source>
        <dbReference type="SAM" id="Phobius"/>
    </source>
</evidence>
<reference evidence="6" key="1">
    <citation type="submission" date="2021-01" db="EMBL/GenBank/DDBJ databases">
        <authorList>
            <person name="Corre E."/>
            <person name="Pelletier E."/>
            <person name="Niang G."/>
            <person name="Scheremetjew M."/>
            <person name="Finn R."/>
            <person name="Kale V."/>
            <person name="Holt S."/>
            <person name="Cochrane G."/>
            <person name="Meng A."/>
            <person name="Brown T."/>
            <person name="Cohen L."/>
        </authorList>
    </citation>
    <scope>NUCLEOTIDE SEQUENCE</scope>
    <source>
        <strain evidence="6">CCMP1510</strain>
    </source>
</reference>
<dbReference type="PROSITE" id="PS00022">
    <property type="entry name" value="EGF_1"/>
    <property type="match status" value="1"/>
</dbReference>
<gene>
    <name evidence="6" type="ORF">ALAG00032_LOCUS14830</name>
</gene>
<dbReference type="SUPFAM" id="SSF50965">
    <property type="entry name" value="Galactose oxidase, central domain"/>
    <property type="match status" value="1"/>
</dbReference>
<keyword evidence="3" id="KW-0245">EGF-like domain</keyword>
<organism evidence="6">
    <name type="scientific">Aureoumbra lagunensis</name>
    <dbReference type="NCBI Taxonomy" id="44058"/>
    <lineage>
        <taxon>Eukaryota</taxon>
        <taxon>Sar</taxon>
        <taxon>Stramenopiles</taxon>
        <taxon>Ochrophyta</taxon>
        <taxon>Pelagophyceae</taxon>
        <taxon>Pelagomonadales</taxon>
        <taxon>Aureoumbra</taxon>
    </lineage>
</organism>
<keyword evidence="2" id="KW-0677">Repeat</keyword>
<dbReference type="InterPro" id="IPR011043">
    <property type="entry name" value="Gal_Oxase/kelch_b-propeller"/>
</dbReference>
<dbReference type="PROSITE" id="PS01186">
    <property type="entry name" value="EGF_2"/>
    <property type="match status" value="1"/>
</dbReference>
<dbReference type="AlphaFoldDB" id="A0A7S3K479"/>
<dbReference type="InterPro" id="IPR000742">
    <property type="entry name" value="EGF"/>
</dbReference>
<protein>
    <recommendedName>
        <fullName evidence="5">EGF-like domain-containing protein</fullName>
    </recommendedName>
</protein>
<dbReference type="Gene3D" id="2.10.25.10">
    <property type="entry name" value="Laminin"/>
    <property type="match status" value="1"/>
</dbReference>
<dbReference type="PANTHER" id="PTHR46093:SF18">
    <property type="entry name" value="FIBRONECTIN TYPE-III DOMAIN-CONTAINING PROTEIN"/>
    <property type="match status" value="1"/>
</dbReference>
<keyword evidence="4" id="KW-0472">Membrane</keyword>
<feature type="disulfide bond" evidence="3">
    <location>
        <begin position="904"/>
        <end position="914"/>
    </location>
</feature>